<dbReference type="EMBL" id="CP001103">
    <property type="protein sequence ID" value="AEA99074.1"/>
    <property type="molecule type" value="Genomic_DNA"/>
</dbReference>
<gene>
    <name evidence="1" type="ordered locus">MADE_1014700</name>
</gene>
<reference evidence="1 2" key="2">
    <citation type="journal article" date="2015" name="Antonie Van Leeuwenhoek">
        <title>Ecophysiological diversity of a novel member of the genus Alteromonas, and description of Alteromonas mediterranea sp. nov.</title>
        <authorList>
            <person name="Ivanova E.P."/>
            <person name="Lopez-Perez M."/>
            <person name="Zabalos M."/>
            <person name="Nguyen S.H."/>
            <person name="Webb H.K."/>
            <person name="Ryan J."/>
            <person name="Lagutin K."/>
            <person name="Vyssotski M."/>
            <person name="Crawford R.J."/>
            <person name="Rodriguez-Valera F."/>
        </authorList>
    </citation>
    <scope>NUCLEOTIDE SEQUENCE [LARGE SCALE GENOMIC DNA]</scope>
    <source>
        <strain evidence="2">DSM 17117 / CIP 110805 / LMG 28347 / Deep ecotype</strain>
    </source>
</reference>
<sequence>MIKLQIRKFTIAMALYVNAGKSHPAHHVLVKLGAELPDGHKIPRVYHQRIYYQ</sequence>
<accession>F2GCB8</accession>
<protein>
    <submittedName>
        <fullName evidence="1">Uncharacterized protein</fullName>
    </submittedName>
</protein>
<evidence type="ECO:0000313" key="1">
    <source>
        <dbReference type="EMBL" id="AEA99074.1"/>
    </source>
</evidence>
<dbReference type="HOGENOM" id="CLU_3057833_0_0_6"/>
<evidence type="ECO:0000313" key="2">
    <source>
        <dbReference type="Proteomes" id="UP000001870"/>
    </source>
</evidence>
<dbReference type="Proteomes" id="UP000001870">
    <property type="component" value="Chromosome"/>
</dbReference>
<name>F2GCB8_ALTMD</name>
<keyword evidence="2" id="KW-1185">Reference proteome</keyword>
<dbReference type="KEGG" id="amc:MADE_1014700"/>
<reference evidence="1 2" key="1">
    <citation type="journal article" date="2008" name="ISME J.">
        <title>Comparative genomics of two ecotypes of the marine planktonic copiotroph Alteromonas macleodii suggests alternative lifestyles associated with different kinds of particulate organic matter.</title>
        <authorList>
            <person name="Ivars-Martinez E."/>
            <person name="Martin-Cuadrado A.B."/>
            <person name="D'Auria G."/>
            <person name="Mira A."/>
            <person name="Ferriera S."/>
            <person name="Johnson J."/>
            <person name="Friedman R."/>
            <person name="Rodriguez-Valera F."/>
        </authorList>
    </citation>
    <scope>NUCLEOTIDE SEQUENCE [LARGE SCALE GENOMIC DNA]</scope>
    <source>
        <strain evidence="2">DSM 17117 / CIP 110805 / LMG 28347 / Deep ecotype</strain>
    </source>
</reference>
<proteinExistence type="predicted"/>
<organism evidence="1 2">
    <name type="scientific">Alteromonas mediterranea (strain DSM 17117 / CIP 110805 / LMG 28347 / Deep ecotype)</name>
    <dbReference type="NCBI Taxonomy" id="1774373"/>
    <lineage>
        <taxon>Bacteria</taxon>
        <taxon>Pseudomonadati</taxon>
        <taxon>Pseudomonadota</taxon>
        <taxon>Gammaproteobacteria</taxon>
        <taxon>Alteromonadales</taxon>
        <taxon>Alteromonadaceae</taxon>
        <taxon>Alteromonas/Salinimonas group</taxon>
        <taxon>Alteromonas</taxon>
    </lineage>
</organism>
<dbReference type="AlphaFoldDB" id="F2GCB8"/>